<accession>A0ABD1VN27</accession>
<protein>
    <recommendedName>
        <fullName evidence="3">Cytochrome P450</fullName>
    </recommendedName>
</protein>
<reference evidence="2" key="1">
    <citation type="submission" date="2024-07" db="EMBL/GenBank/DDBJ databases">
        <title>Two chromosome-level genome assemblies of Korean endemic species Abeliophyllum distichum and Forsythia ovata (Oleaceae).</title>
        <authorList>
            <person name="Jang H."/>
        </authorList>
    </citation>
    <scope>NUCLEOTIDE SEQUENCE [LARGE SCALE GENOMIC DNA]</scope>
</reference>
<name>A0ABD1VN27_9LAMI</name>
<evidence type="ECO:0008006" key="3">
    <source>
        <dbReference type="Google" id="ProtNLM"/>
    </source>
</evidence>
<evidence type="ECO:0000313" key="2">
    <source>
        <dbReference type="Proteomes" id="UP001604277"/>
    </source>
</evidence>
<dbReference type="Proteomes" id="UP001604277">
    <property type="component" value="Unassembled WGS sequence"/>
</dbReference>
<dbReference type="AlphaFoldDB" id="A0ABD1VN27"/>
<dbReference type="EMBL" id="JBFOLJ010000005">
    <property type="protein sequence ID" value="KAL2538742.1"/>
    <property type="molecule type" value="Genomic_DNA"/>
</dbReference>
<evidence type="ECO:0000313" key="1">
    <source>
        <dbReference type="EMBL" id="KAL2538742.1"/>
    </source>
</evidence>
<keyword evidence="2" id="KW-1185">Reference proteome</keyword>
<organism evidence="1 2">
    <name type="scientific">Forsythia ovata</name>
    <dbReference type="NCBI Taxonomy" id="205694"/>
    <lineage>
        <taxon>Eukaryota</taxon>
        <taxon>Viridiplantae</taxon>
        <taxon>Streptophyta</taxon>
        <taxon>Embryophyta</taxon>
        <taxon>Tracheophyta</taxon>
        <taxon>Spermatophyta</taxon>
        <taxon>Magnoliopsida</taxon>
        <taxon>eudicotyledons</taxon>
        <taxon>Gunneridae</taxon>
        <taxon>Pentapetalae</taxon>
        <taxon>asterids</taxon>
        <taxon>lamiids</taxon>
        <taxon>Lamiales</taxon>
        <taxon>Oleaceae</taxon>
        <taxon>Forsythieae</taxon>
        <taxon>Forsythia</taxon>
    </lineage>
</organism>
<proteinExistence type="predicted"/>
<comment type="caution">
    <text evidence="1">The sequence shown here is derived from an EMBL/GenBank/DDBJ whole genome shotgun (WGS) entry which is preliminary data.</text>
</comment>
<sequence length="177" mass="19962">MLDEETNPLMRTINEKVICFGVSGENSSSQEMPKLMESTSLYANERYQPPTYRDLMVEICVDFFTTCLDPTKKGAMLDEEISPLMRTINEKVISFGICGEKSSSREMPKLIEKGAMLDEETSPLMRTINEKVISFGISGEKSSSREMPKLIELFLMSSNNSLTPQVSQFLIVRLVNP</sequence>
<gene>
    <name evidence="1" type="ORF">Fot_20133</name>
</gene>